<dbReference type="InterPro" id="IPR000232">
    <property type="entry name" value="HSF_DNA-bd"/>
</dbReference>
<comment type="caution">
    <text evidence="6">The sequence shown here is derived from an EMBL/GenBank/DDBJ whole genome shotgun (WGS) entry which is preliminary data.</text>
</comment>
<sequence length="216" mass="24722">MTGIPKFLRSLFSILESEDPTVIGWTPDGTAIQILSERRLETEILRKYFNHEKASSFQRQLNNFGFRKWTKTQSHTCTFSHPNFMRHHPELLPHVLRKSPRSVAVADAKEAATANRENQHQNNPVNPSDMFTFDEPKIELMGKQGDVWDVFPLDIDGDDWDLAAPHPMHPEATTVLCLPNDKANAWDSQFAHQTMVPPAALDFDMSFFLHESALLR</sequence>
<keyword evidence="7" id="KW-1185">Reference proteome</keyword>
<proteinExistence type="inferred from homology"/>
<dbReference type="AlphaFoldDB" id="A0A418AV15"/>
<evidence type="ECO:0000256" key="4">
    <source>
        <dbReference type="RuleBase" id="RU004020"/>
    </source>
</evidence>
<dbReference type="InterPro" id="IPR036390">
    <property type="entry name" value="WH_DNA-bd_sf"/>
</dbReference>
<dbReference type="EMBL" id="QUSY01000460">
    <property type="protein sequence ID" value="RHY29284.1"/>
    <property type="molecule type" value="Genomic_DNA"/>
</dbReference>
<dbReference type="PANTHER" id="PTHR10015">
    <property type="entry name" value="HEAT SHOCK TRANSCRIPTION FACTOR"/>
    <property type="match status" value="1"/>
</dbReference>
<keyword evidence="3" id="KW-0539">Nucleus</keyword>
<evidence type="ECO:0000313" key="7">
    <source>
        <dbReference type="Proteomes" id="UP000285060"/>
    </source>
</evidence>
<dbReference type="GO" id="GO:0003700">
    <property type="term" value="F:DNA-binding transcription factor activity"/>
    <property type="evidence" value="ECO:0007669"/>
    <property type="project" value="InterPro"/>
</dbReference>
<dbReference type="Proteomes" id="UP000285060">
    <property type="component" value="Unassembled WGS sequence"/>
</dbReference>
<dbReference type="GO" id="GO:0005634">
    <property type="term" value="C:nucleus"/>
    <property type="evidence" value="ECO:0007669"/>
    <property type="project" value="UniProtKB-SubCell"/>
</dbReference>
<evidence type="ECO:0000256" key="2">
    <source>
        <dbReference type="ARBA" id="ARBA00023125"/>
    </source>
</evidence>
<accession>A0A418AV15</accession>
<dbReference type="Gene3D" id="1.10.10.10">
    <property type="entry name" value="Winged helix-like DNA-binding domain superfamily/Winged helix DNA-binding domain"/>
    <property type="match status" value="1"/>
</dbReference>
<evidence type="ECO:0000256" key="3">
    <source>
        <dbReference type="ARBA" id="ARBA00023242"/>
    </source>
</evidence>
<evidence type="ECO:0000313" key="6">
    <source>
        <dbReference type="EMBL" id="RHY29284.1"/>
    </source>
</evidence>
<dbReference type="FunFam" id="1.10.10.10:FF:000286">
    <property type="entry name" value="Heat shock transcription factor"/>
    <property type="match status" value="1"/>
</dbReference>
<dbReference type="SUPFAM" id="SSF46785">
    <property type="entry name" value="Winged helix' DNA-binding domain"/>
    <property type="match status" value="1"/>
</dbReference>
<comment type="subcellular location">
    <subcellularLocation>
        <location evidence="1">Nucleus</location>
    </subcellularLocation>
</comment>
<dbReference type="SMART" id="SM00415">
    <property type="entry name" value="HSF"/>
    <property type="match status" value="1"/>
</dbReference>
<dbReference type="InterPro" id="IPR036388">
    <property type="entry name" value="WH-like_DNA-bd_sf"/>
</dbReference>
<gene>
    <name evidence="6" type="ORF">DYB32_005273</name>
</gene>
<organism evidence="6 7">
    <name type="scientific">Aphanomyces invadans</name>
    <dbReference type="NCBI Taxonomy" id="157072"/>
    <lineage>
        <taxon>Eukaryota</taxon>
        <taxon>Sar</taxon>
        <taxon>Stramenopiles</taxon>
        <taxon>Oomycota</taxon>
        <taxon>Saprolegniomycetes</taxon>
        <taxon>Saprolegniales</taxon>
        <taxon>Verrucalvaceae</taxon>
        <taxon>Aphanomyces</taxon>
    </lineage>
</organism>
<dbReference type="GO" id="GO:0043565">
    <property type="term" value="F:sequence-specific DNA binding"/>
    <property type="evidence" value="ECO:0007669"/>
    <property type="project" value="InterPro"/>
</dbReference>
<reference evidence="6 7" key="1">
    <citation type="submission" date="2018-08" db="EMBL/GenBank/DDBJ databases">
        <title>Aphanomyces genome sequencing and annotation.</title>
        <authorList>
            <person name="Minardi D."/>
            <person name="Oidtmann B."/>
            <person name="Van Der Giezen M."/>
            <person name="Studholme D.J."/>
        </authorList>
    </citation>
    <scope>NUCLEOTIDE SEQUENCE [LARGE SCALE GENOMIC DNA]</scope>
    <source>
        <strain evidence="6 7">NJM0002</strain>
    </source>
</reference>
<evidence type="ECO:0000256" key="1">
    <source>
        <dbReference type="ARBA" id="ARBA00004123"/>
    </source>
</evidence>
<protein>
    <recommendedName>
        <fullName evidence="5">HSF-type DNA-binding domain-containing protein</fullName>
    </recommendedName>
</protein>
<evidence type="ECO:0000259" key="5">
    <source>
        <dbReference type="SMART" id="SM00415"/>
    </source>
</evidence>
<comment type="similarity">
    <text evidence="4">Belongs to the HSF family.</text>
</comment>
<keyword evidence="2" id="KW-0238">DNA-binding</keyword>
<name>A0A418AV15_9STRA</name>
<feature type="domain" description="HSF-type DNA-binding" evidence="5">
    <location>
        <begin position="3"/>
        <end position="98"/>
    </location>
</feature>
<dbReference type="PANTHER" id="PTHR10015:SF427">
    <property type="entry name" value="HEAT SHOCK FACTOR PROTEIN"/>
    <property type="match status" value="1"/>
</dbReference>
<dbReference type="VEuPathDB" id="FungiDB:H310_01567"/>
<dbReference type="Pfam" id="PF00447">
    <property type="entry name" value="HSF_DNA-bind"/>
    <property type="match status" value="1"/>
</dbReference>